<dbReference type="Pfam" id="PF14484">
    <property type="entry name" value="FISNA"/>
    <property type="match status" value="1"/>
</dbReference>
<evidence type="ECO:0000256" key="6">
    <source>
        <dbReference type="ARBA" id="ARBA00022840"/>
    </source>
</evidence>
<dbReference type="Proteomes" id="UP000694383">
    <property type="component" value="Unplaced"/>
</dbReference>
<dbReference type="Ensembl" id="ENSOSIT00000003009.1">
    <property type="protein sequence ID" value="ENSOSIP00000002803.1"/>
    <property type="gene ID" value="ENSOSIG00000001752.1"/>
</dbReference>
<comment type="subcellular location">
    <subcellularLocation>
        <location evidence="1">Cytoplasm</location>
    </subcellularLocation>
</comment>
<keyword evidence="2" id="KW-0963">Cytoplasm</keyword>
<dbReference type="SUPFAM" id="SSF52540">
    <property type="entry name" value="P-loop containing nucleoside triphosphate hydrolases"/>
    <property type="match status" value="1"/>
</dbReference>
<feature type="transmembrane region" description="Helical" evidence="7">
    <location>
        <begin position="308"/>
        <end position="326"/>
    </location>
</feature>
<organism evidence="9 10">
    <name type="scientific">Oryzias sinensis</name>
    <name type="common">Chinese medaka</name>
    <dbReference type="NCBI Taxonomy" id="183150"/>
    <lineage>
        <taxon>Eukaryota</taxon>
        <taxon>Metazoa</taxon>
        <taxon>Chordata</taxon>
        <taxon>Craniata</taxon>
        <taxon>Vertebrata</taxon>
        <taxon>Euteleostomi</taxon>
        <taxon>Actinopterygii</taxon>
        <taxon>Neopterygii</taxon>
        <taxon>Teleostei</taxon>
        <taxon>Neoteleostei</taxon>
        <taxon>Acanthomorphata</taxon>
        <taxon>Ovalentaria</taxon>
        <taxon>Atherinomorphae</taxon>
        <taxon>Beloniformes</taxon>
        <taxon>Adrianichthyidae</taxon>
        <taxon>Oryziinae</taxon>
        <taxon>Oryzias</taxon>
    </lineage>
</organism>
<keyword evidence="7" id="KW-1133">Transmembrane helix</keyword>
<keyword evidence="4" id="KW-0677">Repeat</keyword>
<dbReference type="InterPro" id="IPR007111">
    <property type="entry name" value="NACHT_NTPase"/>
</dbReference>
<dbReference type="GeneTree" id="ENSGT01070000253760"/>
<keyword evidence="7" id="KW-0472">Membrane</keyword>
<dbReference type="FunFam" id="3.40.50.300:FF:001524">
    <property type="entry name" value="Si:dkey-126g1.7"/>
    <property type="match status" value="1"/>
</dbReference>
<protein>
    <recommendedName>
        <fullName evidence="8">NACHT domain-containing protein</fullName>
    </recommendedName>
</protein>
<accession>A0A8C7WSQ3</accession>
<dbReference type="GO" id="GO:0005524">
    <property type="term" value="F:ATP binding"/>
    <property type="evidence" value="ECO:0007669"/>
    <property type="project" value="UniProtKB-KW"/>
</dbReference>
<evidence type="ECO:0000256" key="7">
    <source>
        <dbReference type="SAM" id="Phobius"/>
    </source>
</evidence>
<dbReference type="InterPro" id="IPR051261">
    <property type="entry name" value="NLR"/>
</dbReference>
<dbReference type="Pfam" id="PF05729">
    <property type="entry name" value="NACHT"/>
    <property type="match status" value="1"/>
</dbReference>
<dbReference type="PANTHER" id="PTHR24106">
    <property type="entry name" value="NACHT, LRR AND CARD DOMAINS-CONTAINING"/>
    <property type="match status" value="1"/>
</dbReference>
<keyword evidence="7" id="KW-0812">Transmembrane</keyword>
<dbReference type="AlphaFoldDB" id="A0A8C7WSQ3"/>
<dbReference type="InterPro" id="IPR029495">
    <property type="entry name" value="NACHT-assoc"/>
</dbReference>
<evidence type="ECO:0000313" key="10">
    <source>
        <dbReference type="Proteomes" id="UP000694383"/>
    </source>
</evidence>
<proteinExistence type="predicted"/>
<evidence type="ECO:0000256" key="2">
    <source>
        <dbReference type="ARBA" id="ARBA00022490"/>
    </source>
</evidence>
<evidence type="ECO:0000256" key="3">
    <source>
        <dbReference type="ARBA" id="ARBA00022614"/>
    </source>
</evidence>
<dbReference type="GO" id="GO:0005737">
    <property type="term" value="C:cytoplasm"/>
    <property type="evidence" value="ECO:0007669"/>
    <property type="project" value="UniProtKB-SubCell"/>
</dbReference>
<evidence type="ECO:0000313" key="9">
    <source>
        <dbReference type="Ensembl" id="ENSOSIP00000002803.1"/>
    </source>
</evidence>
<evidence type="ECO:0000256" key="4">
    <source>
        <dbReference type="ARBA" id="ARBA00022737"/>
    </source>
</evidence>
<evidence type="ECO:0000256" key="5">
    <source>
        <dbReference type="ARBA" id="ARBA00022741"/>
    </source>
</evidence>
<dbReference type="PROSITE" id="PS50837">
    <property type="entry name" value="NACHT"/>
    <property type="match status" value="1"/>
</dbReference>
<reference evidence="9" key="2">
    <citation type="submission" date="2025-09" db="UniProtKB">
        <authorList>
            <consortium name="Ensembl"/>
        </authorList>
    </citation>
    <scope>IDENTIFICATION</scope>
</reference>
<dbReference type="InterPro" id="IPR027417">
    <property type="entry name" value="P-loop_NTPase"/>
</dbReference>
<reference evidence="9" key="1">
    <citation type="submission" date="2025-08" db="UniProtKB">
        <authorList>
            <consortium name="Ensembl"/>
        </authorList>
    </citation>
    <scope>IDENTIFICATION</scope>
</reference>
<dbReference type="Gene3D" id="3.40.50.300">
    <property type="entry name" value="P-loop containing nucleotide triphosphate hydrolases"/>
    <property type="match status" value="1"/>
</dbReference>
<keyword evidence="6" id="KW-0067">ATP-binding</keyword>
<dbReference type="InterPro" id="IPR041075">
    <property type="entry name" value="NOD1/2_WH"/>
</dbReference>
<sequence length="579" mass="66769">MCRKTQKQSWTTSSGVDLNRHKDVVLFSLFSCLLADFGLQKPLDEHQVSVKRRYENTTEGTDETGRETTLNRIYTELYITEGLREEVNTHHEVKQLERVSKILHDVPIRCQDIFKALTDQHGSIRVVLTIGVAGIGKTFSVQKFTLDWAEGLENQDISAVVPLSFREMNLIIDEQHSLLTLIQRFHPTFQKIPAEQLSVCKLLFIFDGLDESRLSLDFNSSQVVSDVTQKSSINVLLTNLIQGRLLPSALVWITSRPAAANQIPPSCVSRVTEVRGFTDSQKEEYFRRRFSDEYLSSRIISHIKASKSLFIMCGVPVFCWITAVVLEHMLTAEQRGELPKTLTDMYSHFLMVQTKRKKNKYQQKHEENPQELAFEHLEKGNIMFYQEDLEQCGLDVTEASLYSGVCTKIFRRECQIFQKPVYSFVHLSVQEFLAAVYMIHCYNNKKTEVVENFLEDQIINLPSKTGHLDLFVRFLHGLSVESNQRLLGNLLGWIENSPETIQKAINNLKKMNSEKMCLDRTINIFHCLTEMRDLTVHQEIQEFLKSENRSKKELSVIHCTALAYMLQMSKDVLEELDLN</sequence>
<feature type="domain" description="NACHT" evidence="8">
    <location>
        <begin position="125"/>
        <end position="259"/>
    </location>
</feature>
<keyword evidence="5" id="KW-0547">Nucleotide-binding</keyword>
<dbReference type="SMART" id="SM01288">
    <property type="entry name" value="FISNA"/>
    <property type="match status" value="1"/>
</dbReference>
<keyword evidence="3" id="KW-0433">Leucine-rich repeat</keyword>
<evidence type="ECO:0000256" key="1">
    <source>
        <dbReference type="ARBA" id="ARBA00004496"/>
    </source>
</evidence>
<name>A0A8C7WSQ3_9TELE</name>
<keyword evidence="10" id="KW-1185">Reference proteome</keyword>
<dbReference type="Pfam" id="PF17779">
    <property type="entry name" value="WHD_NOD2"/>
    <property type="match status" value="1"/>
</dbReference>
<evidence type="ECO:0000259" key="8">
    <source>
        <dbReference type="PROSITE" id="PS50837"/>
    </source>
</evidence>
<dbReference type="InterPro" id="IPR041267">
    <property type="entry name" value="NLRP_HD2"/>
</dbReference>
<dbReference type="Pfam" id="PF17776">
    <property type="entry name" value="NLRC4_HD2"/>
    <property type="match status" value="1"/>
</dbReference>